<reference evidence="10 11" key="1">
    <citation type="journal article" date="2022" name="Nat. Genet.">
        <title>Improved pea reference genome and pan-genome highlight genomic features and evolutionary characteristics.</title>
        <authorList>
            <person name="Yang T."/>
            <person name="Liu R."/>
            <person name="Luo Y."/>
            <person name="Hu S."/>
            <person name="Wang D."/>
            <person name="Wang C."/>
            <person name="Pandey M.K."/>
            <person name="Ge S."/>
            <person name="Xu Q."/>
            <person name="Li N."/>
            <person name="Li G."/>
            <person name="Huang Y."/>
            <person name="Saxena R.K."/>
            <person name="Ji Y."/>
            <person name="Li M."/>
            <person name="Yan X."/>
            <person name="He Y."/>
            <person name="Liu Y."/>
            <person name="Wang X."/>
            <person name="Xiang C."/>
            <person name="Varshney R.K."/>
            <person name="Ding H."/>
            <person name="Gao S."/>
            <person name="Zong X."/>
        </authorList>
    </citation>
    <scope>NUCLEOTIDE SEQUENCE [LARGE SCALE GENOMIC DNA]</scope>
    <source>
        <strain evidence="10 11">cv. Zhongwan 6</strain>
    </source>
</reference>
<feature type="compositionally biased region" description="Gly residues" evidence="8">
    <location>
        <begin position="51"/>
        <end position="60"/>
    </location>
</feature>
<evidence type="ECO:0000256" key="6">
    <source>
        <dbReference type="ARBA" id="ARBA00023242"/>
    </source>
</evidence>
<dbReference type="GO" id="GO:0003680">
    <property type="term" value="F:minor groove of adenine-thymine-rich DNA binding"/>
    <property type="evidence" value="ECO:0007669"/>
    <property type="project" value="UniProtKB-UniRule"/>
</dbReference>
<dbReference type="InterPro" id="IPR005175">
    <property type="entry name" value="PPC_dom"/>
</dbReference>
<dbReference type="InterPro" id="IPR039605">
    <property type="entry name" value="AHL"/>
</dbReference>
<dbReference type="InterPro" id="IPR017956">
    <property type="entry name" value="AT_hook_DNA-bd_motif"/>
</dbReference>
<protein>
    <recommendedName>
        <fullName evidence="7">AT-hook motif nuclear-localized protein</fullName>
    </recommendedName>
</protein>
<keyword evidence="3 7" id="KW-0805">Transcription regulation</keyword>
<sequence length="361" mass="36930">MDRGDQMAALSGSASYYMPRGLAGAGNQHELLSSASIRQLSNTNNSPFQSGIGGGGGGPIGSTLPMDSSGISSQTINVGGPSGGAASTGEPGKRKRGRPRKYGADGSVSLALTPTRPASQPGSGSGSQVQKRGRGRPPGSGKKQQLASVGGLISSSAGNGFAPHVINIPIGEDIATKILAFSQQGPRAIFIMSANGAVSTVTLCQASTSGGSVTYEGRFEILSLTGSYLVADNNGLRNRTGSLSVTLASPDGRVIGGGVGGLLVAASPVQVIIGSFMWGGQKAKNKKNEDSENQEVGIEQDHPQHQHQHHGVHNPVAVNSISPNQNLTSSSLNSWPASRPLDMRNSHMDIDLMRGSDDSAN</sequence>
<dbReference type="SMART" id="SM00384">
    <property type="entry name" value="AT_hook"/>
    <property type="match status" value="2"/>
</dbReference>
<dbReference type="Pfam" id="PF03479">
    <property type="entry name" value="PCC"/>
    <property type="match status" value="1"/>
</dbReference>
<keyword evidence="4 7" id="KW-0238">DNA-binding</keyword>
<dbReference type="Gene3D" id="3.30.1330.80">
    <property type="entry name" value="Hypothetical protein, similar to alpha- acetolactate decarboxylase, domain 2"/>
    <property type="match status" value="1"/>
</dbReference>
<dbReference type="FunFam" id="3.30.1330.80:FF:000003">
    <property type="entry name" value="AT-hook motif nuclear-localized protein 1-like"/>
    <property type="match status" value="1"/>
</dbReference>
<keyword evidence="6 7" id="KW-0539">Nucleus</keyword>
<dbReference type="PROSITE" id="PS51742">
    <property type="entry name" value="PPC"/>
    <property type="match status" value="1"/>
</dbReference>
<dbReference type="Gramene" id="Psat04G0522300-T1">
    <property type="protein sequence ID" value="KAI5421713.1"/>
    <property type="gene ID" value="KIW84_045223"/>
</dbReference>
<feature type="compositionally biased region" description="Polar residues" evidence="8">
    <location>
        <begin position="36"/>
        <end position="49"/>
    </location>
</feature>
<keyword evidence="11" id="KW-1185">Reference proteome</keyword>
<organism evidence="10 11">
    <name type="scientific">Pisum sativum</name>
    <name type="common">Garden pea</name>
    <name type="synonym">Lathyrus oleraceus</name>
    <dbReference type="NCBI Taxonomy" id="3888"/>
    <lineage>
        <taxon>Eukaryota</taxon>
        <taxon>Viridiplantae</taxon>
        <taxon>Streptophyta</taxon>
        <taxon>Embryophyta</taxon>
        <taxon>Tracheophyta</taxon>
        <taxon>Spermatophyta</taxon>
        <taxon>Magnoliopsida</taxon>
        <taxon>eudicotyledons</taxon>
        <taxon>Gunneridae</taxon>
        <taxon>Pentapetalae</taxon>
        <taxon>rosids</taxon>
        <taxon>fabids</taxon>
        <taxon>Fabales</taxon>
        <taxon>Fabaceae</taxon>
        <taxon>Papilionoideae</taxon>
        <taxon>50 kb inversion clade</taxon>
        <taxon>NPAAA clade</taxon>
        <taxon>Hologalegina</taxon>
        <taxon>IRL clade</taxon>
        <taxon>Fabeae</taxon>
        <taxon>Lathyrus</taxon>
    </lineage>
</organism>
<feature type="region of interest" description="Disordered" evidence="8">
    <location>
        <begin position="36"/>
        <end position="148"/>
    </location>
</feature>
<evidence type="ECO:0000313" key="11">
    <source>
        <dbReference type="Proteomes" id="UP001058974"/>
    </source>
</evidence>
<feature type="region of interest" description="Disordered" evidence="8">
    <location>
        <begin position="282"/>
        <end position="361"/>
    </location>
</feature>
<dbReference type="PANTHER" id="PTHR31500:SF9">
    <property type="entry name" value="AT-HOOK MOTIF NUCLEAR-LOCALIZED PROTEIN 9"/>
    <property type="match status" value="1"/>
</dbReference>
<feature type="compositionally biased region" description="Polar residues" evidence="8">
    <location>
        <begin position="65"/>
        <end position="77"/>
    </location>
</feature>
<dbReference type="AlphaFoldDB" id="A0A9D4XJW1"/>
<evidence type="ECO:0000256" key="8">
    <source>
        <dbReference type="SAM" id="MobiDB-lite"/>
    </source>
</evidence>
<dbReference type="CDD" id="cd11378">
    <property type="entry name" value="DUF296"/>
    <property type="match status" value="1"/>
</dbReference>
<evidence type="ECO:0000256" key="2">
    <source>
        <dbReference type="ARBA" id="ARBA00004123"/>
    </source>
</evidence>
<proteinExistence type="predicted"/>
<accession>A0A9D4XJW1</accession>
<dbReference type="PANTHER" id="PTHR31500">
    <property type="entry name" value="AT-HOOK MOTIF NUCLEAR-LOCALIZED PROTEIN 9"/>
    <property type="match status" value="1"/>
</dbReference>
<dbReference type="SUPFAM" id="SSF117856">
    <property type="entry name" value="AF0104/ALDC/Ptd012-like"/>
    <property type="match status" value="1"/>
</dbReference>
<gene>
    <name evidence="10" type="ORF">KIW84_045223</name>
</gene>
<comment type="caution">
    <text evidence="10">The sequence shown here is derived from an EMBL/GenBank/DDBJ whole genome shotgun (WGS) entry which is preliminary data.</text>
</comment>
<evidence type="ECO:0000256" key="5">
    <source>
        <dbReference type="ARBA" id="ARBA00023163"/>
    </source>
</evidence>
<name>A0A9D4XJW1_PEA</name>
<keyword evidence="5 7" id="KW-0804">Transcription</keyword>
<comment type="subcellular location">
    <subcellularLocation>
        <location evidence="2 7">Nucleus</location>
    </subcellularLocation>
</comment>
<dbReference type="EMBL" id="JAMSHJ010000004">
    <property type="protein sequence ID" value="KAI5421713.1"/>
    <property type="molecule type" value="Genomic_DNA"/>
</dbReference>
<evidence type="ECO:0000256" key="3">
    <source>
        <dbReference type="ARBA" id="ARBA00023015"/>
    </source>
</evidence>
<comment type="function">
    <text evidence="1 7">Transcription factor that specifically binds AT-rich DNA sequences related to the nuclear matrix attachment regions (MARs).</text>
</comment>
<evidence type="ECO:0000256" key="1">
    <source>
        <dbReference type="ARBA" id="ARBA00003687"/>
    </source>
</evidence>
<evidence type="ECO:0000259" key="9">
    <source>
        <dbReference type="PROSITE" id="PS51742"/>
    </source>
</evidence>
<dbReference type="Proteomes" id="UP001058974">
    <property type="component" value="Chromosome 4"/>
</dbReference>
<evidence type="ECO:0000313" key="10">
    <source>
        <dbReference type="EMBL" id="KAI5421713.1"/>
    </source>
</evidence>
<feature type="compositionally biased region" description="Polar residues" evidence="8">
    <location>
        <begin position="110"/>
        <end position="121"/>
    </location>
</feature>
<dbReference type="GO" id="GO:0005634">
    <property type="term" value="C:nucleus"/>
    <property type="evidence" value="ECO:0007669"/>
    <property type="project" value="UniProtKB-SubCell"/>
</dbReference>
<comment type="domain">
    <text evidence="7">The PPC domain mediates interactions between AHL proteins.</text>
</comment>
<evidence type="ECO:0000256" key="7">
    <source>
        <dbReference type="RuleBase" id="RU367031"/>
    </source>
</evidence>
<feature type="compositionally biased region" description="Polar residues" evidence="8">
    <location>
        <begin position="317"/>
        <end position="336"/>
    </location>
</feature>
<feature type="compositionally biased region" description="Basic and acidic residues" evidence="8">
    <location>
        <begin position="341"/>
        <end position="361"/>
    </location>
</feature>
<feature type="domain" description="PPC" evidence="9">
    <location>
        <begin position="158"/>
        <end position="304"/>
    </location>
</feature>
<evidence type="ECO:0000256" key="4">
    <source>
        <dbReference type="ARBA" id="ARBA00023125"/>
    </source>
</evidence>